<feature type="transmembrane region" description="Helical" evidence="1">
    <location>
        <begin position="113"/>
        <end position="132"/>
    </location>
</feature>
<comment type="caution">
    <text evidence="3">The sequence shown here is derived from an EMBL/GenBank/DDBJ whole genome shotgun (WGS) entry which is preliminary data.</text>
</comment>
<dbReference type="Proteomes" id="UP000321085">
    <property type="component" value="Unassembled WGS sequence"/>
</dbReference>
<evidence type="ECO:0000256" key="1">
    <source>
        <dbReference type="SAM" id="Phobius"/>
    </source>
</evidence>
<dbReference type="EMBL" id="BJYU01000030">
    <property type="protein sequence ID" value="GEO14779.1"/>
    <property type="molecule type" value="Genomic_DNA"/>
</dbReference>
<protein>
    <recommendedName>
        <fullName evidence="2">DUF4126 domain-containing protein</fullName>
    </recommendedName>
</protein>
<keyword evidence="1" id="KW-0812">Transmembrane</keyword>
<evidence type="ECO:0000259" key="2">
    <source>
        <dbReference type="Pfam" id="PF13548"/>
    </source>
</evidence>
<dbReference type="InterPro" id="IPR025196">
    <property type="entry name" value="DUF4126"/>
</dbReference>
<keyword evidence="1" id="KW-1133">Transmembrane helix</keyword>
<keyword evidence="4" id="KW-1185">Reference proteome</keyword>
<name>A0A512BS13_9HYPH</name>
<feature type="transmembrane region" description="Helical" evidence="1">
    <location>
        <begin position="32"/>
        <end position="51"/>
    </location>
</feature>
<organism evidence="3 4">
    <name type="scientific">Microvirga aerophila</name>
    <dbReference type="NCBI Taxonomy" id="670291"/>
    <lineage>
        <taxon>Bacteria</taxon>
        <taxon>Pseudomonadati</taxon>
        <taxon>Pseudomonadota</taxon>
        <taxon>Alphaproteobacteria</taxon>
        <taxon>Hyphomicrobiales</taxon>
        <taxon>Methylobacteriaceae</taxon>
        <taxon>Microvirga</taxon>
    </lineage>
</organism>
<dbReference type="Pfam" id="PF13548">
    <property type="entry name" value="DUF4126"/>
    <property type="match status" value="1"/>
</dbReference>
<evidence type="ECO:0000313" key="4">
    <source>
        <dbReference type="Proteomes" id="UP000321085"/>
    </source>
</evidence>
<reference evidence="3 4" key="1">
    <citation type="submission" date="2019-07" db="EMBL/GenBank/DDBJ databases">
        <title>Whole genome shotgun sequence of Microvirga aerophila NBRC 106136.</title>
        <authorList>
            <person name="Hosoyama A."/>
            <person name="Uohara A."/>
            <person name="Ohji S."/>
            <person name="Ichikawa N."/>
        </authorList>
    </citation>
    <scope>NUCLEOTIDE SEQUENCE [LARGE SCALE GENOMIC DNA]</scope>
    <source>
        <strain evidence="3 4">NBRC 106136</strain>
    </source>
</reference>
<gene>
    <name evidence="3" type="ORF">MAE02_24750</name>
</gene>
<evidence type="ECO:0000313" key="3">
    <source>
        <dbReference type="EMBL" id="GEO14779.1"/>
    </source>
</evidence>
<feature type="domain" description="DUF4126" evidence="2">
    <location>
        <begin position="39"/>
        <end position="186"/>
    </location>
</feature>
<feature type="transmembrane region" description="Helical" evidence="1">
    <location>
        <begin position="167"/>
        <end position="188"/>
    </location>
</feature>
<keyword evidence="1" id="KW-0472">Membrane</keyword>
<accession>A0A512BS13</accession>
<proteinExistence type="predicted"/>
<feature type="transmembrane region" description="Helical" evidence="1">
    <location>
        <begin position="83"/>
        <end position="101"/>
    </location>
</feature>
<dbReference type="AlphaFoldDB" id="A0A512BS13"/>
<sequence>MPIRVLVFPSLLFLESRRISPAAKLESDPTAEILRMVGILLALLIGVVAGLRAMTAPAAVSWAASLGWISLGDTWLEFLGYRWTPWIFTILAIGEFITDQLPSTPSRTVPIQFGTRILIGSLCGAALGMASAGWLPGAVAGAAGAVIGTLGGRAARAKLASVFGRDSPAAILEDGIAVGAAFLIVAAAQ</sequence>